<evidence type="ECO:0000313" key="1">
    <source>
        <dbReference type="EMBL" id="KUI64508.1"/>
    </source>
</evidence>
<name>A0A194VKL8_CYTMA</name>
<dbReference type="Proteomes" id="UP000078559">
    <property type="component" value="Chromosome 1"/>
</dbReference>
<gene>
    <name evidence="1" type="ORF">VM1G_00676</name>
</gene>
<sequence>MGPVQPIIVVGTVGGRRRVLGSVQLHFADPDPSMLIVAGRILTFLKENRIYLEHELISAAREADEVWRQDLGQDAQAELPKFPFVQTCLLLGSISSGWHKSYLHLLSPRPWNSAYNWGGTYMWEPGCLILDTTDLAYCFILPVEDTFHDSKKDRARWARLISKPLSGSQWLSAFGQESIGAEVRTSGTTKPAPVITAEVLREIWPSFPATQKKADAPTSLSIPCSRLLATIGRRSSIGKRNRDGALRDRNFEAIEELLLNGKPDSESLLKLLQRPLVGKKRSIAFLSSLQRYLQEYPEQFTAERPITIPLLIAALAREDRSTSYLELFRFSRLSGDQIVNIVEAIVAQNAQQKPLAVLDISFHPSVLPEHLSRILDRTDIGELIIWDNPKLPLDKVAMVARGRVRKVTTRDLFIAPFERWTRGVSSGRYPICTQPTPEPQICIRQVVFFTISTRSQADKPALSLEKFDAEMLAIALHPMYKCYHDGTPDRVFAEVLAFPLHDSWAPLAEHFTSLARIEEFMSYKKTYSFNRYPLVFPLMLAIGNAESEYVVTSPIPAEAFNYAWDATQGMSRVPLRYHGMDAIRYGEYTMILLEELDHNRLRYGLATRDAKGQLEVYDPADVDDAAAQRAWHAGIGRLPAWKAETQAVAKTGRGQQNAQRSTMLLGVDAVQTICAAVEELRAGQGNWKQIFGGERRGGCENETGARSYADAE</sequence>
<dbReference type="OrthoDB" id="4759443at2759"/>
<keyword evidence="2" id="KW-1185">Reference proteome</keyword>
<dbReference type="AlphaFoldDB" id="A0A194VKL8"/>
<dbReference type="EMBL" id="CM003098">
    <property type="protein sequence ID" value="KUI64508.1"/>
    <property type="molecule type" value="Genomic_DNA"/>
</dbReference>
<organism evidence="1 2">
    <name type="scientific">Cytospora mali</name>
    <name type="common">Apple Valsa canker fungus</name>
    <name type="synonym">Valsa mali</name>
    <dbReference type="NCBI Taxonomy" id="578113"/>
    <lineage>
        <taxon>Eukaryota</taxon>
        <taxon>Fungi</taxon>
        <taxon>Dikarya</taxon>
        <taxon>Ascomycota</taxon>
        <taxon>Pezizomycotina</taxon>
        <taxon>Sordariomycetes</taxon>
        <taxon>Sordariomycetidae</taxon>
        <taxon>Diaporthales</taxon>
        <taxon>Cytosporaceae</taxon>
        <taxon>Cytospora</taxon>
    </lineage>
</organism>
<protein>
    <submittedName>
        <fullName evidence="1">Uncharacterized protein</fullName>
    </submittedName>
</protein>
<evidence type="ECO:0000313" key="2">
    <source>
        <dbReference type="Proteomes" id="UP000078559"/>
    </source>
</evidence>
<proteinExistence type="predicted"/>
<accession>A0A194VKL8</accession>
<reference evidence="1" key="1">
    <citation type="submission" date="2014-12" db="EMBL/GenBank/DDBJ databases">
        <title>Genome Sequence of Valsa Canker Pathogens Uncovers a Specific Adaption of Colonization on Woody Bark.</title>
        <authorList>
            <person name="Yin Z."/>
            <person name="Liu H."/>
            <person name="Gao X."/>
            <person name="Li Z."/>
            <person name="Song N."/>
            <person name="Ke X."/>
            <person name="Dai Q."/>
            <person name="Wu Y."/>
            <person name="Sun Y."/>
            <person name="Xu J.-R."/>
            <person name="Kang Z.K."/>
            <person name="Wang L."/>
            <person name="Huang L."/>
        </authorList>
    </citation>
    <scope>NUCLEOTIDE SEQUENCE [LARGE SCALE GENOMIC DNA]</scope>
    <source>
        <strain evidence="1">03-8</strain>
    </source>
</reference>